<keyword evidence="11" id="KW-1185">Reference proteome</keyword>
<reference evidence="10" key="1">
    <citation type="journal article" date="2014" name="Int. J. Syst. Evol. Microbiol.">
        <title>Complete genome sequence of Corynebacterium casei LMG S-19264T (=DSM 44701T), isolated from a smear-ripened cheese.</title>
        <authorList>
            <consortium name="US DOE Joint Genome Institute (JGI-PGF)"/>
            <person name="Walter F."/>
            <person name="Albersmeier A."/>
            <person name="Kalinowski J."/>
            <person name="Ruckert C."/>
        </authorList>
    </citation>
    <scope>NUCLEOTIDE SEQUENCE</scope>
    <source>
        <strain evidence="10">CGMCC 1.12187</strain>
    </source>
</reference>
<protein>
    <submittedName>
        <fullName evidence="10">Permease</fullName>
    </submittedName>
</protein>
<dbReference type="InterPro" id="IPR050250">
    <property type="entry name" value="Macrolide_Exporter_MacB"/>
</dbReference>
<dbReference type="GO" id="GO:0005886">
    <property type="term" value="C:plasma membrane"/>
    <property type="evidence" value="ECO:0007669"/>
    <property type="project" value="UniProtKB-SubCell"/>
</dbReference>
<evidence type="ECO:0000256" key="4">
    <source>
        <dbReference type="ARBA" id="ARBA00022989"/>
    </source>
</evidence>
<dbReference type="Pfam" id="PF02687">
    <property type="entry name" value="FtsX"/>
    <property type="match status" value="1"/>
</dbReference>
<feature type="transmembrane region" description="Helical" evidence="7">
    <location>
        <begin position="21"/>
        <end position="42"/>
    </location>
</feature>
<keyword evidence="4 7" id="KW-1133">Transmembrane helix</keyword>
<evidence type="ECO:0000259" key="8">
    <source>
        <dbReference type="Pfam" id="PF02687"/>
    </source>
</evidence>
<evidence type="ECO:0000313" key="11">
    <source>
        <dbReference type="Proteomes" id="UP000638848"/>
    </source>
</evidence>
<evidence type="ECO:0000256" key="7">
    <source>
        <dbReference type="SAM" id="Phobius"/>
    </source>
</evidence>
<feature type="transmembrane region" description="Helical" evidence="7">
    <location>
        <begin position="337"/>
        <end position="363"/>
    </location>
</feature>
<comment type="similarity">
    <text evidence="6">Belongs to the ABC-4 integral membrane protein family.</text>
</comment>
<comment type="caution">
    <text evidence="10">The sequence shown here is derived from an EMBL/GenBank/DDBJ whole genome shotgun (WGS) entry which is preliminary data.</text>
</comment>
<dbReference type="PANTHER" id="PTHR30572:SF4">
    <property type="entry name" value="ABC TRANSPORTER PERMEASE YTRF"/>
    <property type="match status" value="1"/>
</dbReference>
<dbReference type="EMBL" id="BMEQ01000010">
    <property type="protein sequence ID" value="GGG58346.1"/>
    <property type="molecule type" value="Genomic_DNA"/>
</dbReference>
<organism evidence="10 11">
    <name type="scientific">Kocuria dechangensis</name>
    <dbReference type="NCBI Taxonomy" id="1176249"/>
    <lineage>
        <taxon>Bacteria</taxon>
        <taxon>Bacillati</taxon>
        <taxon>Actinomycetota</taxon>
        <taxon>Actinomycetes</taxon>
        <taxon>Micrococcales</taxon>
        <taxon>Micrococcaceae</taxon>
        <taxon>Kocuria</taxon>
    </lineage>
</organism>
<evidence type="ECO:0000256" key="2">
    <source>
        <dbReference type="ARBA" id="ARBA00022475"/>
    </source>
</evidence>
<keyword evidence="3 7" id="KW-0812">Transmembrane</keyword>
<keyword evidence="5 7" id="KW-0472">Membrane</keyword>
<feature type="transmembrane region" description="Helical" evidence="7">
    <location>
        <begin position="290"/>
        <end position="316"/>
    </location>
</feature>
<gene>
    <name evidence="10" type="ORF">GCM10011374_21470</name>
</gene>
<dbReference type="GO" id="GO:0022857">
    <property type="term" value="F:transmembrane transporter activity"/>
    <property type="evidence" value="ECO:0007669"/>
    <property type="project" value="TreeGrafter"/>
</dbReference>
<dbReference type="RefSeq" id="WP_188537039.1">
    <property type="nucleotide sequence ID" value="NZ_BMEQ01000010.1"/>
</dbReference>
<dbReference type="InterPro" id="IPR003838">
    <property type="entry name" value="ABC3_permease_C"/>
</dbReference>
<evidence type="ECO:0000313" key="10">
    <source>
        <dbReference type="EMBL" id="GGG58346.1"/>
    </source>
</evidence>
<dbReference type="Pfam" id="PF12704">
    <property type="entry name" value="MacB_PCD"/>
    <property type="match status" value="1"/>
</dbReference>
<proteinExistence type="inferred from homology"/>
<evidence type="ECO:0000256" key="3">
    <source>
        <dbReference type="ARBA" id="ARBA00022692"/>
    </source>
</evidence>
<keyword evidence="2" id="KW-1003">Cell membrane</keyword>
<dbReference type="InterPro" id="IPR025857">
    <property type="entry name" value="MacB_PCD"/>
</dbReference>
<dbReference type="PANTHER" id="PTHR30572">
    <property type="entry name" value="MEMBRANE COMPONENT OF TRANSPORTER-RELATED"/>
    <property type="match status" value="1"/>
</dbReference>
<evidence type="ECO:0000259" key="9">
    <source>
        <dbReference type="Pfam" id="PF12704"/>
    </source>
</evidence>
<name>A0A917LUV8_9MICC</name>
<accession>A0A917LUV8</accession>
<feature type="transmembrane region" description="Helical" evidence="7">
    <location>
        <begin position="392"/>
        <end position="412"/>
    </location>
</feature>
<feature type="domain" description="ABC3 transporter permease C-terminal" evidence="8">
    <location>
        <begin position="296"/>
        <end position="419"/>
    </location>
</feature>
<evidence type="ECO:0000256" key="1">
    <source>
        <dbReference type="ARBA" id="ARBA00004651"/>
    </source>
</evidence>
<feature type="domain" description="MacB-like periplasmic core" evidence="9">
    <location>
        <begin position="21"/>
        <end position="230"/>
    </location>
</feature>
<dbReference type="Proteomes" id="UP000638848">
    <property type="component" value="Unassembled WGS sequence"/>
</dbReference>
<comment type="subcellular location">
    <subcellularLocation>
        <location evidence="1">Cell membrane</location>
        <topology evidence="1">Multi-pass membrane protein</topology>
    </subcellularLocation>
</comment>
<evidence type="ECO:0000256" key="6">
    <source>
        <dbReference type="ARBA" id="ARBA00038076"/>
    </source>
</evidence>
<evidence type="ECO:0000256" key="5">
    <source>
        <dbReference type="ARBA" id="ARBA00023136"/>
    </source>
</evidence>
<dbReference type="AlphaFoldDB" id="A0A917LUV8"/>
<reference evidence="10" key="2">
    <citation type="submission" date="2020-09" db="EMBL/GenBank/DDBJ databases">
        <authorList>
            <person name="Sun Q."/>
            <person name="Zhou Y."/>
        </authorList>
    </citation>
    <scope>NUCLEOTIDE SEQUENCE</scope>
    <source>
        <strain evidence="10">CGMCC 1.12187</strain>
    </source>
</reference>
<sequence>MKLVDLLRSAVSNTLRAKVRTSLTVIAIFIGAFTLTLTSGVGTGVNRYIDDTVAGFGDADAIFVQKSQPMANPSDDDGPREYDPESAEIETGFGMSFAGLSAEDIETIRAIDGVEWVAPMYNVTPTYLANEAGDRFELSLGAPADAAGLQMVAGEIPAADADEVVVPDSWVEDLGFSSAEDAVGGTVEIVMTDMAGKDRPFEVTVSGVTQANLAGTAVNPVPSTGLQKKLYEYQVSGGAREVPESYMMAVANVEDVSRAGEIKAQLADEQMIGVTVEDQLGMFKAVINGIVWILNSFAIIALVAAGFGIVNTLMMSVQERTREIGLMKAMGMSGGRVFGLFSLEAVFIGFLGSAIGAAAGIAVGSTVSRVLSDGLLSGLPGLSLFAFDPGKVALIVLAVMAIAFLAGTVPAVRAARKDPITALRYE</sequence>